<dbReference type="GeneID" id="73325152"/>
<feature type="region of interest" description="Disordered" evidence="1">
    <location>
        <begin position="136"/>
        <end position="173"/>
    </location>
</feature>
<organism evidence="2 3">
    <name type="scientific">Colletotrichum spaethianum</name>
    <dbReference type="NCBI Taxonomy" id="700344"/>
    <lineage>
        <taxon>Eukaryota</taxon>
        <taxon>Fungi</taxon>
        <taxon>Dikarya</taxon>
        <taxon>Ascomycota</taxon>
        <taxon>Pezizomycotina</taxon>
        <taxon>Sordariomycetes</taxon>
        <taxon>Hypocreomycetidae</taxon>
        <taxon>Glomerellales</taxon>
        <taxon>Glomerellaceae</taxon>
        <taxon>Colletotrichum</taxon>
        <taxon>Colletotrichum spaethianum species complex</taxon>
    </lineage>
</organism>
<dbReference type="RefSeq" id="XP_049126519.1">
    <property type="nucleotide sequence ID" value="XM_049270562.1"/>
</dbReference>
<feature type="compositionally biased region" description="Acidic residues" evidence="1">
    <location>
        <begin position="158"/>
        <end position="167"/>
    </location>
</feature>
<sequence length="214" mass="23179">MSSNPLLPLQFPTPASLADLHEHLISDALDHLAYRPPRILVARANGADPESTSNPRAGSSSDTPCSGGGGSSSTVASFAKWDIVRPRRRRHPHASPPFPSPPTSASEPALGSRRLESGRTTADARRQLDVGDALLSHQHHHQQRAEGAEELEHGQQTESDDDEDGEEWPASANREYLAAYDSAASTERRKLMGSRPFLRESISVLSFSCRTSAL</sequence>
<feature type="compositionally biased region" description="Basic and acidic residues" evidence="1">
    <location>
        <begin position="113"/>
        <end position="122"/>
    </location>
</feature>
<name>A0AA37LBA4_9PEZI</name>
<evidence type="ECO:0000313" key="2">
    <source>
        <dbReference type="EMBL" id="GKT44169.1"/>
    </source>
</evidence>
<protein>
    <submittedName>
        <fullName evidence="2">Uncharacterized protein</fullName>
    </submittedName>
</protein>
<dbReference type="EMBL" id="BQXU01000009">
    <property type="protein sequence ID" value="GKT44169.1"/>
    <property type="molecule type" value="Genomic_DNA"/>
</dbReference>
<gene>
    <name evidence="2" type="ORF">ColSpa_04350</name>
</gene>
<keyword evidence="3" id="KW-1185">Reference proteome</keyword>
<comment type="caution">
    <text evidence="2">The sequence shown here is derived from an EMBL/GenBank/DDBJ whole genome shotgun (WGS) entry which is preliminary data.</text>
</comment>
<feature type="compositionally biased region" description="Basic and acidic residues" evidence="1">
    <location>
        <begin position="143"/>
        <end position="155"/>
    </location>
</feature>
<proteinExistence type="predicted"/>
<dbReference type="Proteomes" id="UP001055115">
    <property type="component" value="Unassembled WGS sequence"/>
</dbReference>
<accession>A0AA37LBA4</accession>
<reference evidence="2 3" key="1">
    <citation type="submission" date="2022-03" db="EMBL/GenBank/DDBJ databases">
        <title>Genome data of Colletotrichum spp.</title>
        <authorList>
            <person name="Utami Y.D."/>
            <person name="Hiruma K."/>
        </authorList>
    </citation>
    <scope>NUCLEOTIDE SEQUENCE [LARGE SCALE GENOMIC DNA]</scope>
    <source>
        <strain evidence="2 3">MAFF 239500</strain>
    </source>
</reference>
<evidence type="ECO:0000256" key="1">
    <source>
        <dbReference type="SAM" id="MobiDB-lite"/>
    </source>
</evidence>
<feature type="region of interest" description="Disordered" evidence="1">
    <location>
        <begin position="44"/>
        <end position="122"/>
    </location>
</feature>
<dbReference type="AlphaFoldDB" id="A0AA37LBA4"/>
<evidence type="ECO:0000313" key="3">
    <source>
        <dbReference type="Proteomes" id="UP001055115"/>
    </source>
</evidence>